<keyword evidence="3 4" id="KW-0418">Kinase</keyword>
<dbReference type="InterPro" id="IPR000577">
    <property type="entry name" value="Carb_kinase_FGGY"/>
</dbReference>
<evidence type="ECO:0000256" key="4">
    <source>
        <dbReference type="RuleBase" id="RU003733"/>
    </source>
</evidence>
<protein>
    <submittedName>
        <fullName evidence="7">FGGY family carbohydrate kinase</fullName>
    </submittedName>
</protein>
<dbReference type="PIRSF" id="PIRSF000538">
    <property type="entry name" value="GlpK"/>
    <property type="match status" value="1"/>
</dbReference>
<dbReference type="GO" id="GO:0016301">
    <property type="term" value="F:kinase activity"/>
    <property type="evidence" value="ECO:0007669"/>
    <property type="project" value="UniProtKB-KW"/>
</dbReference>
<dbReference type="Pfam" id="PF00370">
    <property type="entry name" value="FGGY_N"/>
    <property type="match status" value="1"/>
</dbReference>
<keyword evidence="2 4" id="KW-0808">Transferase</keyword>
<comment type="caution">
    <text evidence="7">The sequence shown here is derived from an EMBL/GenBank/DDBJ whole genome shotgun (WGS) entry which is preliminary data.</text>
</comment>
<dbReference type="PANTHER" id="PTHR43095:SF3">
    <property type="entry name" value="L-XYLULOSE_3-KETO-L-GULONATE KINASE"/>
    <property type="match status" value="1"/>
</dbReference>
<name>A0ABW2ASV4_9MICO</name>
<feature type="domain" description="Carbohydrate kinase FGGY C-terminal" evidence="6">
    <location>
        <begin position="265"/>
        <end position="461"/>
    </location>
</feature>
<reference evidence="8" key="1">
    <citation type="journal article" date="2019" name="Int. J. Syst. Evol. Microbiol.">
        <title>The Global Catalogue of Microorganisms (GCM) 10K type strain sequencing project: providing services to taxonomists for standard genome sequencing and annotation.</title>
        <authorList>
            <consortium name="The Broad Institute Genomics Platform"/>
            <consortium name="The Broad Institute Genome Sequencing Center for Infectious Disease"/>
            <person name="Wu L."/>
            <person name="Ma J."/>
        </authorList>
    </citation>
    <scope>NUCLEOTIDE SEQUENCE [LARGE SCALE GENOMIC DNA]</scope>
    <source>
        <strain evidence="8">NBRC 106593</strain>
    </source>
</reference>
<dbReference type="InterPro" id="IPR018485">
    <property type="entry name" value="FGGY_C"/>
</dbReference>
<evidence type="ECO:0000313" key="7">
    <source>
        <dbReference type="EMBL" id="MFC6714084.1"/>
    </source>
</evidence>
<dbReference type="PROSITE" id="PS00445">
    <property type="entry name" value="FGGY_KINASES_2"/>
    <property type="match status" value="1"/>
</dbReference>
<dbReference type="EMBL" id="JBHSWJ010000002">
    <property type="protein sequence ID" value="MFC6714084.1"/>
    <property type="molecule type" value="Genomic_DNA"/>
</dbReference>
<dbReference type="SUPFAM" id="SSF53067">
    <property type="entry name" value="Actin-like ATPase domain"/>
    <property type="match status" value="2"/>
</dbReference>
<gene>
    <name evidence="7" type="ORF">ACFQBT_09785</name>
</gene>
<dbReference type="Proteomes" id="UP001596356">
    <property type="component" value="Unassembled WGS sequence"/>
</dbReference>
<sequence>MNAPTSNGFLMGLDAGTSVVKAAIFDQAGNEMSRGARTVPIVNPEPHLAEEDMDLVWEAAAGAIQDALVNGSVRAEEILAVCATGQGDGSWMVGPDGKPAGPAILWTDGRTGDLLDQWYDSGAVAKQFPISGTGPYAGTTSALLRWRQDNEPALLAPGNTNLWCKDWVEYGLTGDLSTDPSDASLAGIDVRARTWSEDVFDILGIDQRTRDVLPALRNPTEQCGTVTRHAAGVTGLIEGTPVFKGQMDITASSLGVGVARPGDCMAVIGTAGIVTVATNDLSGDILPPDVGWVIPHGPDTWVRGLGMNCCTPNVDWFLREFGEPFRSEAAAQPGGQLFSYLDQKIAQTPIGSGGVIFHGYLAPGGERAPFVKPSARGSFNGLTGGHDRWHMLRAVYEGVAYGIRDCLDAIPTPVDTVRMAGGGANSPVWSQIFADVLNRRIIIPAGTEFGAKGAAIVGGVGLGIYDSYEAGADATVTITREYEPNPQRAELYTEFFEVYRSLRASTVEVWDQLQSATRKASAFVA</sequence>
<dbReference type="InterPro" id="IPR043129">
    <property type="entry name" value="ATPase_NBD"/>
</dbReference>
<dbReference type="InterPro" id="IPR050406">
    <property type="entry name" value="FGGY_Carb_Kinase"/>
</dbReference>
<dbReference type="InterPro" id="IPR018484">
    <property type="entry name" value="FGGY_N"/>
</dbReference>
<evidence type="ECO:0000313" key="8">
    <source>
        <dbReference type="Proteomes" id="UP001596356"/>
    </source>
</evidence>
<evidence type="ECO:0000256" key="2">
    <source>
        <dbReference type="ARBA" id="ARBA00022679"/>
    </source>
</evidence>
<proteinExistence type="inferred from homology"/>
<keyword evidence="8" id="KW-1185">Reference proteome</keyword>
<feature type="domain" description="Carbohydrate kinase FGGY N-terminal" evidence="5">
    <location>
        <begin position="11"/>
        <end position="255"/>
    </location>
</feature>
<evidence type="ECO:0000259" key="6">
    <source>
        <dbReference type="Pfam" id="PF02782"/>
    </source>
</evidence>
<evidence type="ECO:0000259" key="5">
    <source>
        <dbReference type="Pfam" id="PF00370"/>
    </source>
</evidence>
<dbReference type="RefSeq" id="WP_377822316.1">
    <property type="nucleotide sequence ID" value="NZ_JBHSWJ010000002.1"/>
</dbReference>
<evidence type="ECO:0000256" key="3">
    <source>
        <dbReference type="ARBA" id="ARBA00022777"/>
    </source>
</evidence>
<comment type="similarity">
    <text evidence="1 4">Belongs to the FGGY kinase family.</text>
</comment>
<dbReference type="Gene3D" id="3.30.420.40">
    <property type="match status" value="2"/>
</dbReference>
<accession>A0ABW2ASV4</accession>
<dbReference type="Pfam" id="PF02782">
    <property type="entry name" value="FGGY_C"/>
    <property type="match status" value="1"/>
</dbReference>
<organism evidence="7 8">
    <name type="scientific">Branchiibius cervicis</name>
    <dbReference type="NCBI Taxonomy" id="908252"/>
    <lineage>
        <taxon>Bacteria</taxon>
        <taxon>Bacillati</taxon>
        <taxon>Actinomycetota</taxon>
        <taxon>Actinomycetes</taxon>
        <taxon>Micrococcales</taxon>
        <taxon>Dermacoccaceae</taxon>
        <taxon>Branchiibius</taxon>
    </lineage>
</organism>
<dbReference type="InterPro" id="IPR018483">
    <property type="entry name" value="Carb_kinase_FGGY_CS"/>
</dbReference>
<dbReference type="PANTHER" id="PTHR43095">
    <property type="entry name" value="SUGAR KINASE"/>
    <property type="match status" value="1"/>
</dbReference>
<evidence type="ECO:0000256" key="1">
    <source>
        <dbReference type="ARBA" id="ARBA00009156"/>
    </source>
</evidence>